<dbReference type="AlphaFoldDB" id="A0AAV2IAT5"/>
<keyword evidence="3" id="KW-1185">Reference proteome</keyword>
<gene>
    <name evidence="2" type="ORF">GSLYS_00017428001</name>
</gene>
<feature type="non-terminal residue" evidence="2">
    <location>
        <position position="1"/>
    </location>
</feature>
<feature type="compositionally biased region" description="Basic and acidic residues" evidence="1">
    <location>
        <begin position="1"/>
        <end position="11"/>
    </location>
</feature>
<accession>A0AAV2IAT5</accession>
<comment type="caution">
    <text evidence="2">The sequence shown here is derived from an EMBL/GenBank/DDBJ whole genome shotgun (WGS) entry which is preliminary data.</text>
</comment>
<organism evidence="2 3">
    <name type="scientific">Lymnaea stagnalis</name>
    <name type="common">Great pond snail</name>
    <name type="synonym">Helix stagnalis</name>
    <dbReference type="NCBI Taxonomy" id="6523"/>
    <lineage>
        <taxon>Eukaryota</taxon>
        <taxon>Metazoa</taxon>
        <taxon>Spiralia</taxon>
        <taxon>Lophotrochozoa</taxon>
        <taxon>Mollusca</taxon>
        <taxon>Gastropoda</taxon>
        <taxon>Heterobranchia</taxon>
        <taxon>Euthyneura</taxon>
        <taxon>Panpulmonata</taxon>
        <taxon>Hygrophila</taxon>
        <taxon>Lymnaeoidea</taxon>
        <taxon>Lymnaeidae</taxon>
        <taxon>Lymnaea</taxon>
    </lineage>
</organism>
<evidence type="ECO:0000256" key="1">
    <source>
        <dbReference type="SAM" id="MobiDB-lite"/>
    </source>
</evidence>
<feature type="region of interest" description="Disordered" evidence="1">
    <location>
        <begin position="1"/>
        <end position="22"/>
    </location>
</feature>
<name>A0AAV2IAT5_LYMST</name>
<reference evidence="2 3" key="1">
    <citation type="submission" date="2024-04" db="EMBL/GenBank/DDBJ databases">
        <authorList>
            <consortium name="Genoscope - CEA"/>
            <person name="William W."/>
        </authorList>
    </citation>
    <scope>NUCLEOTIDE SEQUENCE [LARGE SCALE GENOMIC DNA]</scope>
</reference>
<dbReference type="EMBL" id="CAXITT010000584">
    <property type="protein sequence ID" value="CAL1543916.1"/>
    <property type="molecule type" value="Genomic_DNA"/>
</dbReference>
<sequence length="90" mass="10502">SNEGDRTKQEQVPDPSCIDQENRDFIEGYGDDRRDTLEAFPFSQQLPPPVSEDVELRKKLKNMGKASRRQFAALARRFFLKRKKKSAQQM</sequence>
<proteinExistence type="predicted"/>
<evidence type="ECO:0000313" key="2">
    <source>
        <dbReference type="EMBL" id="CAL1543916.1"/>
    </source>
</evidence>
<evidence type="ECO:0000313" key="3">
    <source>
        <dbReference type="Proteomes" id="UP001497497"/>
    </source>
</evidence>
<protein>
    <submittedName>
        <fullName evidence="2">Uncharacterized protein</fullName>
    </submittedName>
</protein>
<dbReference type="Proteomes" id="UP001497497">
    <property type="component" value="Unassembled WGS sequence"/>
</dbReference>
<feature type="non-terminal residue" evidence="2">
    <location>
        <position position="90"/>
    </location>
</feature>